<dbReference type="AlphaFoldDB" id="A0A7W4P197"/>
<comment type="caution">
    <text evidence="1">The sequence shown here is derived from an EMBL/GenBank/DDBJ whole genome shotgun (WGS) entry which is preliminary data.</text>
</comment>
<accession>A0A7W4P197</accession>
<gene>
    <name evidence="1" type="ORF">HLH36_19450</name>
</gene>
<reference evidence="1 2" key="1">
    <citation type="submission" date="2020-04" db="EMBL/GenBank/DDBJ databases">
        <title>Description of novel Gluconacetobacter.</title>
        <authorList>
            <person name="Sombolestani A."/>
        </authorList>
    </citation>
    <scope>NUCLEOTIDE SEQUENCE [LARGE SCALE GENOMIC DNA]</scope>
    <source>
        <strain evidence="1 2">LMG 27801</strain>
    </source>
</reference>
<name>A0A7W4P197_9PROT</name>
<evidence type="ECO:0000313" key="2">
    <source>
        <dbReference type="Proteomes" id="UP000559860"/>
    </source>
</evidence>
<dbReference type="RefSeq" id="WP_182987915.1">
    <property type="nucleotide sequence ID" value="NZ_JABEQD010000038.1"/>
</dbReference>
<protein>
    <submittedName>
        <fullName evidence="1">Uncharacterized protein</fullName>
    </submittedName>
</protein>
<evidence type="ECO:0000313" key="1">
    <source>
        <dbReference type="EMBL" id="MBB2170475.1"/>
    </source>
</evidence>
<organism evidence="1 2">
    <name type="scientific">Gluconacetobacter aggeris</name>
    <dbReference type="NCBI Taxonomy" id="1286186"/>
    <lineage>
        <taxon>Bacteria</taxon>
        <taxon>Pseudomonadati</taxon>
        <taxon>Pseudomonadota</taxon>
        <taxon>Alphaproteobacteria</taxon>
        <taxon>Acetobacterales</taxon>
        <taxon>Acetobacteraceae</taxon>
        <taxon>Gluconacetobacter</taxon>
    </lineage>
</organism>
<dbReference type="EMBL" id="JABEQD010000038">
    <property type="protein sequence ID" value="MBB2170475.1"/>
    <property type="molecule type" value="Genomic_DNA"/>
</dbReference>
<dbReference type="Proteomes" id="UP000559860">
    <property type="component" value="Unassembled WGS sequence"/>
</dbReference>
<sequence length="71" mass="7730">MNLKGRLNALEASLKPHPSWRVLFHPPGIDGNPEACAAWLAQQPPAPRGCLTIIIRNFSKLEEEADGVQSA</sequence>
<keyword evidence="2" id="KW-1185">Reference proteome</keyword>
<proteinExistence type="predicted"/>